<feature type="coiled-coil region" evidence="4">
    <location>
        <begin position="265"/>
        <end position="331"/>
    </location>
</feature>
<dbReference type="STRING" id="317735.RU98_GL002204"/>
<dbReference type="GO" id="GO:0006302">
    <property type="term" value="P:double-strand break repair"/>
    <property type="evidence" value="ECO:0007669"/>
    <property type="project" value="InterPro"/>
</dbReference>
<organism evidence="6 7">
    <name type="scientific">Enterococcus caccae ATCC BAA-1240</name>
    <dbReference type="NCBI Taxonomy" id="1158612"/>
    <lineage>
        <taxon>Bacteria</taxon>
        <taxon>Bacillati</taxon>
        <taxon>Bacillota</taxon>
        <taxon>Bacilli</taxon>
        <taxon>Lactobacillales</taxon>
        <taxon>Enterococcaceae</taxon>
        <taxon>Enterococcus</taxon>
    </lineage>
</organism>
<dbReference type="PATRIC" id="fig|1158612.3.peg.1558"/>
<feature type="domain" description="Rad50/SbcC-type AAA" evidence="5">
    <location>
        <begin position="8"/>
        <end position="226"/>
    </location>
</feature>
<dbReference type="AlphaFoldDB" id="R3TVZ4"/>
<evidence type="ECO:0000256" key="3">
    <source>
        <dbReference type="ARBA" id="ARBA00013368"/>
    </source>
</evidence>
<evidence type="ECO:0000313" key="6">
    <source>
        <dbReference type="EMBL" id="EOL45774.1"/>
    </source>
</evidence>
<dbReference type="eggNOG" id="COG1196">
    <property type="taxonomic scope" value="Bacteria"/>
</dbReference>
<evidence type="ECO:0000256" key="1">
    <source>
        <dbReference type="ARBA" id="ARBA00006930"/>
    </source>
</evidence>
<reference evidence="6 7" key="1">
    <citation type="submission" date="2013-02" db="EMBL/GenBank/DDBJ databases">
        <title>The Genome Sequence of Enterococcus caccae BAA-1240.</title>
        <authorList>
            <consortium name="The Broad Institute Genome Sequencing Platform"/>
            <consortium name="The Broad Institute Genome Sequencing Center for Infectious Disease"/>
            <person name="Earl A.M."/>
            <person name="Gilmore M.S."/>
            <person name="Lebreton F."/>
            <person name="Walker B."/>
            <person name="Young S.K."/>
            <person name="Zeng Q."/>
            <person name="Gargeya S."/>
            <person name="Fitzgerald M."/>
            <person name="Haas B."/>
            <person name="Abouelleil A."/>
            <person name="Alvarado L."/>
            <person name="Arachchi H.M."/>
            <person name="Berlin A.M."/>
            <person name="Chapman S.B."/>
            <person name="Dewar J."/>
            <person name="Goldberg J."/>
            <person name="Griggs A."/>
            <person name="Gujja S."/>
            <person name="Hansen M."/>
            <person name="Howarth C."/>
            <person name="Imamovic A."/>
            <person name="Larimer J."/>
            <person name="McCowan C."/>
            <person name="Murphy C."/>
            <person name="Neiman D."/>
            <person name="Pearson M."/>
            <person name="Priest M."/>
            <person name="Roberts A."/>
            <person name="Saif S."/>
            <person name="Shea T."/>
            <person name="Sisk P."/>
            <person name="Sykes S."/>
            <person name="Wortman J."/>
            <person name="Nusbaum C."/>
            <person name="Birren B."/>
        </authorList>
    </citation>
    <scope>NUCLEOTIDE SEQUENCE [LARGE SCALE GENOMIC DNA]</scope>
    <source>
        <strain evidence="6 7">ATCC BAA-1240</strain>
    </source>
</reference>
<protein>
    <recommendedName>
        <fullName evidence="3">Nuclease SbcCD subunit C</fullName>
    </recommendedName>
</protein>
<name>R3TVZ4_9ENTE</name>
<dbReference type="Proteomes" id="UP000013840">
    <property type="component" value="Unassembled WGS sequence"/>
</dbReference>
<dbReference type="OrthoDB" id="1698838at2"/>
<evidence type="ECO:0000256" key="4">
    <source>
        <dbReference type="SAM" id="Coils"/>
    </source>
</evidence>
<dbReference type="SUPFAM" id="SSF52540">
    <property type="entry name" value="P-loop containing nucleoside triphosphate hydrolases"/>
    <property type="match status" value="1"/>
</dbReference>
<keyword evidence="7" id="KW-1185">Reference proteome</keyword>
<feature type="coiled-coil region" evidence="4">
    <location>
        <begin position="505"/>
        <end position="532"/>
    </location>
</feature>
<evidence type="ECO:0000256" key="2">
    <source>
        <dbReference type="ARBA" id="ARBA00011322"/>
    </source>
</evidence>
<evidence type="ECO:0000259" key="5">
    <source>
        <dbReference type="Pfam" id="PF13476"/>
    </source>
</evidence>
<comment type="subunit">
    <text evidence="2">Heterodimer of SbcC and SbcD.</text>
</comment>
<sequence length="647" mass="73829">MTQILINRVSYKNFKGFKNFTLDLNGKPAVVSARNGFGKTSLSDGLQWLFFGKDTQGSKLNPKPLDANNNEQIGLEPEVEAELIIDGKTVTLKRIQKESWSSKRGEVEKTRGSDTTKYFIDTVPTKEKDWKAYLEEIGGESKLQMLSNASFFMQMNWKERRSILISMSGLTDEDVIQNDPELAELATILDGHSVDEMKKILAGQKKEVKANIEGIPARIQENTDAINNIKNDKTPEKVQEAIAFFSKEIEDKEKKLSSFVAGDPTLDHRQELSQLQIKLAEANNQFLTSSNLATQSLQEDVNAQQAKVNNIRAAKQELESNEYRLQRAIQEKNEFRAAKLAEYKALNEKTFDDHQTTCPTCNQDLPLDQVEELRNKFNKDKAEKIEENKAAVEAQKATKQDMASLDKELQQVRTEINRLTGEFSAANQQLDLINNDLNFQRTKIGSFEQSDQYREINQQINQCQQKIKDATGDKGGEEQALLQAIAEDKNNLAVMQATLKEFDLIKQFEDRINELKNKDQELKQQNQDIERKLWMIDEFTRRKVKKLEESINDKFEMVKFKLFNILKNGAIDEVCEATYKGVEYSSGLNNGARINCDLDIINTLSREFGIHLPVFVDNAESVNQLIDVDTQMIELQVTEDEQLKVEV</sequence>
<dbReference type="RefSeq" id="WP_010771698.1">
    <property type="nucleotide sequence ID" value="NZ_KB946333.1"/>
</dbReference>
<accession>R3TVZ4</accession>
<feature type="coiled-coil region" evidence="4">
    <location>
        <begin position="367"/>
        <end position="473"/>
    </location>
</feature>
<dbReference type="PANTHER" id="PTHR32114">
    <property type="entry name" value="ABC TRANSPORTER ABCH.3"/>
    <property type="match status" value="1"/>
</dbReference>
<evidence type="ECO:0000313" key="7">
    <source>
        <dbReference type="Proteomes" id="UP000013840"/>
    </source>
</evidence>
<dbReference type="EMBL" id="AJAU01000017">
    <property type="protein sequence ID" value="EOL45774.1"/>
    <property type="molecule type" value="Genomic_DNA"/>
</dbReference>
<proteinExistence type="inferred from homology"/>
<dbReference type="InterPro" id="IPR027417">
    <property type="entry name" value="P-loop_NTPase"/>
</dbReference>
<dbReference type="GO" id="GO:0016887">
    <property type="term" value="F:ATP hydrolysis activity"/>
    <property type="evidence" value="ECO:0007669"/>
    <property type="project" value="InterPro"/>
</dbReference>
<comment type="similarity">
    <text evidence="1">Belongs to the SMC family. SbcC subfamily.</text>
</comment>
<dbReference type="Gene3D" id="3.40.50.300">
    <property type="entry name" value="P-loop containing nucleotide triphosphate hydrolases"/>
    <property type="match status" value="1"/>
</dbReference>
<dbReference type="Pfam" id="PF13476">
    <property type="entry name" value="AAA_23"/>
    <property type="match status" value="1"/>
</dbReference>
<gene>
    <name evidence="6" type="ORF">UC7_01571</name>
</gene>
<dbReference type="InterPro" id="IPR038729">
    <property type="entry name" value="Rad50/SbcC_AAA"/>
</dbReference>
<keyword evidence="4" id="KW-0175">Coiled coil</keyword>
<dbReference type="PANTHER" id="PTHR32114:SF2">
    <property type="entry name" value="ABC TRANSPORTER ABCH.3"/>
    <property type="match status" value="1"/>
</dbReference>
<comment type="caution">
    <text evidence="6">The sequence shown here is derived from an EMBL/GenBank/DDBJ whole genome shotgun (WGS) entry which is preliminary data.</text>
</comment>